<evidence type="ECO:0000313" key="2">
    <source>
        <dbReference type="Proteomes" id="UP000288805"/>
    </source>
</evidence>
<dbReference type="EMBL" id="QGNW01001801">
    <property type="protein sequence ID" value="RVW30337.1"/>
    <property type="molecule type" value="Genomic_DNA"/>
</dbReference>
<name>A0A438D4L1_VITVI</name>
<comment type="caution">
    <text evidence="1">The sequence shown here is derived from an EMBL/GenBank/DDBJ whole genome shotgun (WGS) entry which is preliminary data.</text>
</comment>
<dbReference type="AlphaFoldDB" id="A0A438D4L1"/>
<proteinExistence type="predicted"/>
<reference evidence="1 2" key="1">
    <citation type="journal article" date="2018" name="PLoS Genet.">
        <title>Population sequencing reveals clonal diversity and ancestral inbreeding in the grapevine cultivar Chardonnay.</title>
        <authorList>
            <person name="Roach M.J."/>
            <person name="Johnson D.L."/>
            <person name="Bohlmann J."/>
            <person name="van Vuuren H.J."/>
            <person name="Jones S.J."/>
            <person name="Pretorius I.S."/>
            <person name="Schmidt S.A."/>
            <person name="Borneman A.R."/>
        </authorList>
    </citation>
    <scope>NUCLEOTIDE SEQUENCE [LARGE SCALE GENOMIC DNA]</scope>
    <source>
        <strain evidence="2">cv. Chardonnay</strain>
        <tissue evidence="1">Leaf</tissue>
    </source>
</reference>
<dbReference type="Proteomes" id="UP000288805">
    <property type="component" value="Unassembled WGS sequence"/>
</dbReference>
<organism evidence="1 2">
    <name type="scientific">Vitis vinifera</name>
    <name type="common">Grape</name>
    <dbReference type="NCBI Taxonomy" id="29760"/>
    <lineage>
        <taxon>Eukaryota</taxon>
        <taxon>Viridiplantae</taxon>
        <taxon>Streptophyta</taxon>
        <taxon>Embryophyta</taxon>
        <taxon>Tracheophyta</taxon>
        <taxon>Spermatophyta</taxon>
        <taxon>Magnoliopsida</taxon>
        <taxon>eudicotyledons</taxon>
        <taxon>Gunneridae</taxon>
        <taxon>Pentapetalae</taxon>
        <taxon>rosids</taxon>
        <taxon>Vitales</taxon>
        <taxon>Vitaceae</taxon>
        <taxon>Viteae</taxon>
        <taxon>Vitis</taxon>
    </lineage>
</organism>
<sequence length="169" mass="19798">MQRDFLWSRYEEGKKDHLLNWGQVCGPKEFGGSGFGKISLSNHALLGKWLWRFPKEGYTLWDQVILSISGTHPNGWDANILVRWSHQHPWKKDLWWGINHCVHNFQDFIESSQLETSPFWMFVAMPPLSWNLIFRRNLIDLEIKDLEGLLTSLTRVHLSISIPDAQAWA</sequence>
<accession>A0A438D4L1</accession>
<gene>
    <name evidence="1" type="ORF">CK203_103732</name>
</gene>
<evidence type="ECO:0000313" key="1">
    <source>
        <dbReference type="EMBL" id="RVW30337.1"/>
    </source>
</evidence>
<protein>
    <submittedName>
        <fullName evidence="1">Uncharacterized protein</fullName>
    </submittedName>
</protein>